<dbReference type="Proteomes" id="UP000836597">
    <property type="component" value="Chromosome"/>
</dbReference>
<dbReference type="Pfam" id="PF01966">
    <property type="entry name" value="HD"/>
    <property type="match status" value="1"/>
</dbReference>
<dbReference type="InterPro" id="IPR006674">
    <property type="entry name" value="HD_domain"/>
</dbReference>
<name>A0A8S0XAC0_9FIRM</name>
<dbReference type="EMBL" id="CDGJ01000019">
    <property type="protein sequence ID" value="CEJ06228.1"/>
    <property type="molecule type" value="Genomic_DNA"/>
</dbReference>
<dbReference type="SUPFAM" id="SSF109604">
    <property type="entry name" value="HD-domain/PDEase-like"/>
    <property type="match status" value="1"/>
</dbReference>
<evidence type="ECO:0000259" key="1">
    <source>
        <dbReference type="SMART" id="SM00471"/>
    </source>
</evidence>
<evidence type="ECO:0000313" key="3">
    <source>
        <dbReference type="EMBL" id="CEJ06228.1"/>
    </source>
</evidence>
<dbReference type="CDD" id="cd00077">
    <property type="entry name" value="HDc"/>
    <property type="match status" value="1"/>
</dbReference>
<dbReference type="AlphaFoldDB" id="A0A8S0XAC0"/>
<dbReference type="PANTHER" id="PTHR38659:SF1">
    <property type="entry name" value="METAL DEPENDENT PHOSPHOHYDROLASE"/>
    <property type="match status" value="1"/>
</dbReference>
<accession>A0A8S0XAC0</accession>
<dbReference type="NCBIfam" id="TIGR00277">
    <property type="entry name" value="HDIG"/>
    <property type="match status" value="1"/>
</dbReference>
<feature type="domain" description="HD/PDEase" evidence="1">
    <location>
        <begin position="16"/>
        <end position="124"/>
    </location>
</feature>
<gene>
    <name evidence="2" type="ORF">DEACI_0302</name>
    <name evidence="3" type="ORF">DEACI_0676</name>
</gene>
<dbReference type="SMART" id="SM00471">
    <property type="entry name" value="HDc"/>
    <property type="match status" value="1"/>
</dbReference>
<dbReference type="EMBL" id="LR746496">
    <property type="protein sequence ID" value="CAA7599676.1"/>
    <property type="molecule type" value="Genomic_DNA"/>
</dbReference>
<organism evidence="2">
    <name type="scientific">Acididesulfobacillus acetoxydans</name>
    <dbReference type="NCBI Taxonomy" id="1561005"/>
    <lineage>
        <taxon>Bacteria</taxon>
        <taxon>Bacillati</taxon>
        <taxon>Bacillota</taxon>
        <taxon>Clostridia</taxon>
        <taxon>Eubacteriales</taxon>
        <taxon>Peptococcaceae</taxon>
        <taxon>Acididesulfobacillus</taxon>
    </lineage>
</organism>
<protein>
    <submittedName>
        <fullName evidence="2">HD/PDEase domain protein</fullName>
    </submittedName>
    <submittedName>
        <fullName evidence="3">Metal dependent phosphohydrolase</fullName>
    </submittedName>
</protein>
<dbReference type="InterPro" id="IPR003607">
    <property type="entry name" value="HD/PDEase_dom"/>
</dbReference>
<evidence type="ECO:0000313" key="4">
    <source>
        <dbReference type="Proteomes" id="UP001071230"/>
    </source>
</evidence>
<reference evidence="3" key="1">
    <citation type="submission" date="2014-11" db="EMBL/GenBank/DDBJ databases">
        <authorList>
            <person name="Hornung B.V."/>
        </authorList>
    </citation>
    <scope>NUCLEOTIDE SEQUENCE</scope>
    <source>
        <strain evidence="3">INE</strain>
    </source>
</reference>
<keyword evidence="4" id="KW-1185">Reference proteome</keyword>
<dbReference type="RefSeq" id="WP_240983454.1">
    <property type="nucleotide sequence ID" value="NZ_CDGJ01000019.1"/>
</dbReference>
<dbReference type="KEGG" id="aacx:DEACI_0302"/>
<dbReference type="PANTHER" id="PTHR38659">
    <property type="entry name" value="METAL-DEPENDENT PHOSPHOHYDROLASE"/>
    <property type="match status" value="1"/>
</dbReference>
<dbReference type="Proteomes" id="UP001071230">
    <property type="component" value="Unassembled WGS sequence"/>
</dbReference>
<reference evidence="2" key="2">
    <citation type="submission" date="2020-01" db="EMBL/GenBank/DDBJ databases">
        <authorList>
            <person name="Hornung B."/>
        </authorList>
    </citation>
    <scope>NUCLEOTIDE SEQUENCE</scope>
    <source>
        <strain evidence="2">PacBioINE</strain>
    </source>
</reference>
<evidence type="ECO:0000313" key="2">
    <source>
        <dbReference type="EMBL" id="CAA7599676.1"/>
    </source>
</evidence>
<dbReference type="Gene3D" id="1.10.3210.10">
    <property type="entry name" value="Hypothetical protein af1432"/>
    <property type="match status" value="1"/>
</dbReference>
<dbReference type="InterPro" id="IPR006675">
    <property type="entry name" value="HDIG_dom"/>
</dbReference>
<sequence>MLSRNESYSELQKYVQNRNLLKHMLSTEAVMLRLAGHFGEDPEVWGLAGLLHDIDYEETKDQPEVHGLKGAEVLAELGFPEEMTRAVKAHNERLGVARESLLEKALYATDPLTGLIVAGALIRPEKKLAAIDVPFLRKRFDEKSFARGAKREQILACDELGLTLEEFLGLGLEAMQGIAEELGL</sequence>
<proteinExistence type="predicted"/>